<name>A0A7S1VM75_9EUKA</name>
<keyword evidence="3" id="KW-0862">Zinc</keyword>
<evidence type="ECO:0000313" key="6">
    <source>
        <dbReference type="EMBL" id="CAD9304632.1"/>
    </source>
</evidence>
<feature type="domain" description="CENP-V/GFA" evidence="5">
    <location>
        <begin position="13"/>
        <end position="134"/>
    </location>
</feature>
<proteinExistence type="inferred from homology"/>
<sequence>MSSDQSNESIKPLSGHCHCGKISFTVSPPFAHNAVCHCVDCRRSSGALAVHWAVVSEESLVLDPSVSPDDLTTYTGKTGSQRQFCRVCGTGLFFRNQQVIPGMVDIQATAFTEETPAPAPGAQIWVKERIPWWNALKDMKEFEQFPG</sequence>
<reference evidence="6" key="1">
    <citation type="submission" date="2021-01" db="EMBL/GenBank/DDBJ databases">
        <authorList>
            <person name="Corre E."/>
            <person name="Pelletier E."/>
            <person name="Niang G."/>
            <person name="Scheremetjew M."/>
            <person name="Finn R."/>
            <person name="Kale V."/>
            <person name="Holt S."/>
            <person name="Cochrane G."/>
            <person name="Meng A."/>
            <person name="Brown T."/>
            <person name="Cohen L."/>
        </authorList>
    </citation>
    <scope>NUCLEOTIDE SEQUENCE</scope>
    <source>
        <strain evidence="6">ATCC 50979</strain>
    </source>
</reference>
<evidence type="ECO:0000256" key="4">
    <source>
        <dbReference type="ARBA" id="ARBA00023239"/>
    </source>
</evidence>
<dbReference type="EMBL" id="HBGL01012761">
    <property type="protein sequence ID" value="CAD9304632.1"/>
    <property type="molecule type" value="Transcribed_RNA"/>
</dbReference>
<protein>
    <recommendedName>
        <fullName evidence="5">CENP-V/GFA domain-containing protein</fullName>
    </recommendedName>
</protein>
<gene>
    <name evidence="6" type="ORF">SSP0437_LOCUS9986</name>
</gene>
<evidence type="ECO:0000259" key="5">
    <source>
        <dbReference type="PROSITE" id="PS51891"/>
    </source>
</evidence>
<keyword evidence="2" id="KW-0479">Metal-binding</keyword>
<dbReference type="PANTHER" id="PTHR33337:SF40">
    <property type="entry name" value="CENP-V_GFA DOMAIN-CONTAINING PROTEIN-RELATED"/>
    <property type="match status" value="1"/>
</dbReference>
<evidence type="ECO:0000256" key="3">
    <source>
        <dbReference type="ARBA" id="ARBA00022833"/>
    </source>
</evidence>
<dbReference type="InterPro" id="IPR006913">
    <property type="entry name" value="CENP-V/GFA"/>
</dbReference>
<comment type="similarity">
    <text evidence="1">Belongs to the Gfa family.</text>
</comment>
<dbReference type="GO" id="GO:0016846">
    <property type="term" value="F:carbon-sulfur lyase activity"/>
    <property type="evidence" value="ECO:0007669"/>
    <property type="project" value="InterPro"/>
</dbReference>
<dbReference type="Pfam" id="PF04828">
    <property type="entry name" value="GFA"/>
    <property type="match status" value="1"/>
</dbReference>
<organism evidence="6">
    <name type="scientific">Sexangularia sp. CB-2014</name>
    <dbReference type="NCBI Taxonomy" id="1486929"/>
    <lineage>
        <taxon>Eukaryota</taxon>
        <taxon>Amoebozoa</taxon>
        <taxon>Tubulinea</taxon>
        <taxon>Elardia</taxon>
        <taxon>Arcellinida</taxon>
        <taxon>Arcellinida incertae sedis</taxon>
        <taxon>Sexangularia</taxon>
    </lineage>
</organism>
<evidence type="ECO:0000256" key="2">
    <source>
        <dbReference type="ARBA" id="ARBA00022723"/>
    </source>
</evidence>
<dbReference type="SUPFAM" id="SSF51316">
    <property type="entry name" value="Mss4-like"/>
    <property type="match status" value="1"/>
</dbReference>
<dbReference type="AlphaFoldDB" id="A0A7S1VM75"/>
<accession>A0A7S1VM75</accession>
<keyword evidence="4" id="KW-0456">Lyase</keyword>
<dbReference type="Gene3D" id="3.90.1590.10">
    <property type="entry name" value="glutathione-dependent formaldehyde- activating enzyme (gfa)"/>
    <property type="match status" value="1"/>
</dbReference>
<dbReference type="InterPro" id="IPR011057">
    <property type="entry name" value="Mss4-like_sf"/>
</dbReference>
<dbReference type="PANTHER" id="PTHR33337">
    <property type="entry name" value="GFA DOMAIN-CONTAINING PROTEIN"/>
    <property type="match status" value="1"/>
</dbReference>
<evidence type="ECO:0000256" key="1">
    <source>
        <dbReference type="ARBA" id="ARBA00005495"/>
    </source>
</evidence>
<dbReference type="GO" id="GO:0046872">
    <property type="term" value="F:metal ion binding"/>
    <property type="evidence" value="ECO:0007669"/>
    <property type="project" value="UniProtKB-KW"/>
</dbReference>
<dbReference type="PROSITE" id="PS51891">
    <property type="entry name" value="CENP_V_GFA"/>
    <property type="match status" value="1"/>
</dbReference>